<dbReference type="PANTHER" id="PTHR37331">
    <property type="entry name" value="YALI0F11671P"/>
    <property type="match status" value="1"/>
</dbReference>
<organism evidence="2 3">
    <name type="scientific">Vanrija pseudolonga</name>
    <dbReference type="NCBI Taxonomy" id="143232"/>
    <lineage>
        <taxon>Eukaryota</taxon>
        <taxon>Fungi</taxon>
        <taxon>Dikarya</taxon>
        <taxon>Basidiomycota</taxon>
        <taxon>Agaricomycotina</taxon>
        <taxon>Tremellomycetes</taxon>
        <taxon>Trichosporonales</taxon>
        <taxon>Trichosporonaceae</taxon>
        <taxon>Vanrija</taxon>
    </lineage>
</organism>
<evidence type="ECO:0000256" key="1">
    <source>
        <dbReference type="SAM" id="MobiDB-lite"/>
    </source>
</evidence>
<keyword evidence="3" id="KW-1185">Reference proteome</keyword>
<evidence type="ECO:0000313" key="2">
    <source>
        <dbReference type="EMBL" id="WOO80541.1"/>
    </source>
</evidence>
<feature type="region of interest" description="Disordered" evidence="1">
    <location>
        <begin position="20"/>
        <end position="41"/>
    </location>
</feature>
<proteinExistence type="predicted"/>
<reference evidence="2" key="1">
    <citation type="submission" date="2023-10" db="EMBL/GenBank/DDBJ databases">
        <authorList>
            <person name="Noh H."/>
        </authorList>
    </citation>
    <scope>NUCLEOTIDE SEQUENCE</scope>
    <source>
        <strain evidence="2">DUCC4014</strain>
    </source>
</reference>
<sequence>MLAAAPRLLRTALPRLARSTSTLAPGSSRDPLHPHLHYHAQPATQPSRITLSLLPTPSSAHSRCVLGYLPPVADAGLNDFVENPRFRDVLHAAIKDGLAKGVSESVEFEAGTRPGDGFMHITDERAIPPAGRIGETEDLIGSVYVENGKIVPSTYEPQPSYRLVTSHGVMTLPRGLDEYVVGVLREIDAAERGEADGEQW</sequence>
<dbReference type="GeneID" id="87807307"/>
<protein>
    <submittedName>
        <fullName evidence="2">Uncharacterized protein</fullName>
    </submittedName>
</protein>
<dbReference type="Proteomes" id="UP000827549">
    <property type="component" value="Chromosome 3"/>
</dbReference>
<dbReference type="AlphaFoldDB" id="A0AAF0Y9L9"/>
<accession>A0AAF0Y9L9</accession>
<evidence type="ECO:0000313" key="3">
    <source>
        <dbReference type="Proteomes" id="UP000827549"/>
    </source>
</evidence>
<dbReference type="RefSeq" id="XP_062626573.1">
    <property type="nucleotide sequence ID" value="XM_062770589.1"/>
</dbReference>
<dbReference type="EMBL" id="CP086716">
    <property type="protein sequence ID" value="WOO80541.1"/>
    <property type="molecule type" value="Genomic_DNA"/>
</dbReference>
<gene>
    <name evidence="2" type="ORF">LOC62_03G004067</name>
</gene>
<dbReference type="PANTHER" id="PTHR37331:SF1">
    <property type="entry name" value="YALI0F11671P"/>
    <property type="match status" value="1"/>
</dbReference>
<name>A0AAF0Y9L9_9TREE</name>